<dbReference type="SFLD" id="SFLDG01082">
    <property type="entry name" value="B12-binding_domain_containing"/>
    <property type="match status" value="1"/>
</dbReference>
<dbReference type="Gene3D" id="3.80.30.20">
    <property type="entry name" value="tm_1862 like domain"/>
    <property type="match status" value="1"/>
</dbReference>
<dbReference type="PANTHER" id="PTHR43409:SF7">
    <property type="entry name" value="BLL1977 PROTEIN"/>
    <property type="match status" value="1"/>
</dbReference>
<dbReference type="EMBL" id="JBHSNZ010000007">
    <property type="protein sequence ID" value="MFC5808564.1"/>
    <property type="molecule type" value="Genomic_DNA"/>
</dbReference>
<keyword evidence="3" id="KW-0479">Metal-binding</keyword>
<evidence type="ECO:0000256" key="3">
    <source>
        <dbReference type="ARBA" id="ARBA00022723"/>
    </source>
</evidence>
<dbReference type="NCBIfam" id="TIGR03975">
    <property type="entry name" value="rSAM_ocin_1"/>
    <property type="match status" value="1"/>
</dbReference>
<dbReference type="Pfam" id="PF04055">
    <property type="entry name" value="Radical_SAM"/>
    <property type="match status" value="1"/>
</dbReference>
<evidence type="ECO:0000259" key="7">
    <source>
        <dbReference type="PROSITE" id="PS51332"/>
    </source>
</evidence>
<protein>
    <submittedName>
        <fullName evidence="8">RiPP maturation radical SAM C-methyltransferase</fullName>
    </submittedName>
</protein>
<evidence type="ECO:0000256" key="5">
    <source>
        <dbReference type="ARBA" id="ARBA00023014"/>
    </source>
</evidence>
<keyword evidence="5" id="KW-0411">Iron-sulfur</keyword>
<evidence type="ECO:0000313" key="9">
    <source>
        <dbReference type="Proteomes" id="UP001596112"/>
    </source>
</evidence>
<dbReference type="PROSITE" id="PS51332">
    <property type="entry name" value="B12_BINDING"/>
    <property type="match status" value="1"/>
</dbReference>
<dbReference type="RefSeq" id="WP_272168997.1">
    <property type="nucleotide sequence ID" value="NZ_JAQOSL010000007.1"/>
</dbReference>
<dbReference type="SMART" id="SM00729">
    <property type="entry name" value="Elp3"/>
    <property type="match status" value="1"/>
</dbReference>
<gene>
    <name evidence="8" type="ORF">ACFQGO_13785</name>
</gene>
<feature type="domain" description="B12-binding" evidence="7">
    <location>
        <begin position="100"/>
        <end position="237"/>
    </location>
</feature>
<evidence type="ECO:0000256" key="1">
    <source>
        <dbReference type="ARBA" id="ARBA00001966"/>
    </source>
</evidence>
<comment type="cofactor">
    <cofactor evidence="1">
        <name>[4Fe-4S] cluster</name>
        <dbReference type="ChEBI" id="CHEBI:49883"/>
    </cofactor>
</comment>
<dbReference type="InterPro" id="IPR051198">
    <property type="entry name" value="BchE-like"/>
</dbReference>
<dbReference type="Proteomes" id="UP001596112">
    <property type="component" value="Unassembled WGS sequence"/>
</dbReference>
<comment type="caution">
    <text evidence="8">The sequence shown here is derived from an EMBL/GenBank/DDBJ whole genome shotgun (WGS) entry which is preliminary data.</text>
</comment>
<dbReference type="InterPro" id="IPR023404">
    <property type="entry name" value="rSAM_horseshoe"/>
</dbReference>
<dbReference type="InterPro" id="IPR007197">
    <property type="entry name" value="rSAM"/>
</dbReference>
<reference evidence="9" key="1">
    <citation type="journal article" date="2019" name="Int. J. Syst. Evol. Microbiol.">
        <title>The Global Catalogue of Microorganisms (GCM) 10K type strain sequencing project: providing services to taxonomists for standard genome sequencing and annotation.</title>
        <authorList>
            <consortium name="The Broad Institute Genomics Platform"/>
            <consortium name="The Broad Institute Genome Sequencing Center for Infectious Disease"/>
            <person name="Wu L."/>
            <person name="Ma J."/>
        </authorList>
    </citation>
    <scope>NUCLEOTIDE SEQUENCE [LARGE SCALE GENOMIC DNA]</scope>
    <source>
        <strain evidence="9">JCM 9918</strain>
    </source>
</reference>
<dbReference type="SUPFAM" id="SSF102114">
    <property type="entry name" value="Radical SAM enzymes"/>
    <property type="match status" value="1"/>
</dbReference>
<keyword evidence="9" id="KW-1185">Reference proteome</keyword>
<dbReference type="InterPro" id="IPR006638">
    <property type="entry name" value="Elp3/MiaA/NifB-like_rSAM"/>
</dbReference>
<feature type="region of interest" description="Disordered" evidence="6">
    <location>
        <begin position="638"/>
        <end position="674"/>
    </location>
</feature>
<keyword evidence="2" id="KW-0949">S-adenosyl-L-methionine</keyword>
<accession>A0ABW1B6L7</accession>
<dbReference type="SFLD" id="SFLDF00324">
    <property type="entry name" value="bacteriocin_maturation"/>
    <property type="match status" value="1"/>
</dbReference>
<evidence type="ECO:0000256" key="4">
    <source>
        <dbReference type="ARBA" id="ARBA00023004"/>
    </source>
</evidence>
<sequence length="674" mass="74198">MTGITTAITTGASPGAEAIREAAPGTRRVALVSMPWNNVRRPSIQVGTLRSVAEAEGWRVDPHYAYLSFYGLARAGLGMRDAEWSDAYETVSEGLYQLSVGDWIFACRDGDPGRRDAYFRMLRAKGVDEGTIALVDALRGPADRHVEMTAAELLAGAPEVIGFTSTFSQNGPSLAVAGRLRELGYSGTIVLGGSNCEGSMGRALLANYPAVDAVVDGPGEDAFAALLRQIETGEPPHTRGRLITRLPGTGTTTPATITAERPLEVPTPNYDGFFEQLRAAGLHALEPEITLPVEFSRGCWWGAKTHCTFCGLNGASMTYRSKHPDTVADELRHLMDRYGVLDFFAVDNILDLKYLDTALPLVEKLNTDHSLFFEVKANMEWADIQAARRAGVRSVQPGIESLSTEGLRLLKKGATAFQNIRFLLGCAEFGVLPVWNILTGFPYETPESLLTQIELLPSLTHLEPPDNDILAVHFDRFSPYVEHPRDYGLTLTGPLPGYRYAYPDLSPGDLWDLAYHFEGDFTDTPENTAVRRRLAAAVRDWRTRHDQARFTYRLGFDAVALTDRRPGLPAQDTVLRGADARLFRSVVGGTRFRDLQDGEQDGEQEGETWERTRDRLLGWQEKRWVYIEGTKVIALAVREGPSAYRRPPAKGTPRRSRTAVPLTLTSAPAASRSG</sequence>
<evidence type="ECO:0000313" key="8">
    <source>
        <dbReference type="EMBL" id="MFC5808564.1"/>
    </source>
</evidence>
<organism evidence="8 9">
    <name type="scientific">Streptomyces heilongjiangensis</name>
    <dbReference type="NCBI Taxonomy" id="945052"/>
    <lineage>
        <taxon>Bacteria</taxon>
        <taxon>Bacillati</taxon>
        <taxon>Actinomycetota</taxon>
        <taxon>Actinomycetes</taxon>
        <taxon>Kitasatosporales</taxon>
        <taxon>Streptomycetaceae</taxon>
        <taxon>Streptomyces</taxon>
    </lineage>
</organism>
<dbReference type="PANTHER" id="PTHR43409">
    <property type="entry name" value="ANAEROBIC MAGNESIUM-PROTOPORPHYRIN IX MONOMETHYL ESTER CYCLASE-RELATED"/>
    <property type="match status" value="1"/>
</dbReference>
<dbReference type="Gene3D" id="3.40.50.280">
    <property type="entry name" value="Cobalamin-binding domain"/>
    <property type="match status" value="1"/>
</dbReference>
<dbReference type="SFLD" id="SFLDS00029">
    <property type="entry name" value="Radical_SAM"/>
    <property type="match status" value="1"/>
</dbReference>
<evidence type="ECO:0000256" key="6">
    <source>
        <dbReference type="SAM" id="MobiDB-lite"/>
    </source>
</evidence>
<dbReference type="InterPro" id="IPR058240">
    <property type="entry name" value="rSAM_sf"/>
</dbReference>
<name>A0ABW1B6L7_9ACTN</name>
<dbReference type="InterPro" id="IPR023984">
    <property type="entry name" value="rSAM_ocin_1"/>
</dbReference>
<proteinExistence type="predicted"/>
<keyword evidence="4" id="KW-0408">Iron</keyword>
<dbReference type="InterPro" id="IPR006158">
    <property type="entry name" value="Cobalamin-bd"/>
</dbReference>
<evidence type="ECO:0000256" key="2">
    <source>
        <dbReference type="ARBA" id="ARBA00022691"/>
    </source>
</evidence>
<feature type="compositionally biased region" description="Polar residues" evidence="6">
    <location>
        <begin position="663"/>
        <end position="674"/>
    </location>
</feature>